<feature type="region of interest" description="Disordered" evidence="2">
    <location>
        <begin position="574"/>
        <end position="599"/>
    </location>
</feature>
<feature type="region of interest" description="Disordered" evidence="2">
    <location>
        <begin position="1"/>
        <end position="72"/>
    </location>
</feature>
<feature type="compositionally biased region" description="Basic residues" evidence="2">
    <location>
        <begin position="29"/>
        <end position="41"/>
    </location>
</feature>
<sequence>MSSRGSSRGASRGRSRGKSREGRSPSPSGKRRSSSRGRKGSGRPLGSADHDSDFPNDAFSNLDNPHDSYLEMSPLDEPAYQKQNGNHVSQDLMVDKSWLKSALNGAEKEGQNIFTVVAAALEKHRVATGLEELRHEVKTLRQKNMNLKMQLEEMEKMMDANIEDRERVISQRNGQIADLKREKEDLEATLYEEKEKNVNDLNERNAKFKEEKSLMEGTVTELRQKLDQLDDFKSRREAWIHQEETHKAEKTTLIDGYESRLSKLMEVQKNNEIRWADDIRKQRARMEEEVTLEIQNQTTAENEKMRQEHSQMCLDLKHQASLMKSFMTESAKKDEKVENLKKDIQAAESVKNAFVKKLAFVTKKMLIYEKQLDILKGRGFTVSQSSQKRGGILMDVQDVHADGEDSEVVSFATPPPNRDARGSLSPKTIERFSPHALKLEVDTAWKQAESVVSANIAAQADDYTEGAQNAALLSSISDELKKHMQGRELVYRDIEVTKKFNAFLSHRVKLESENGASENMNNKLKNILHSKVRPRMTVVSPKPLAPEDTPNSDNESDEDSDILETFQSDTLYGAQRIGEENDRIRRESALHSTKNSGKFKKKVKHLMAFPIFLKNNGNSPGSTGSSSPMFSSHADPTVIPFQKAKNRTKTLLAGRRDNASSRRVIVRRSTNFTNQNFHKNLGQHRPSRPSNAAQTVPGHRPSHCQSHRHSKLSPRPTYSPHKIQRGTMARTGGTTTAFE</sequence>
<feature type="compositionally biased region" description="Low complexity" evidence="2">
    <location>
        <begin position="725"/>
        <end position="739"/>
    </location>
</feature>
<dbReference type="EMBL" id="BRXX01000157">
    <property type="protein sequence ID" value="GMH94606.1"/>
    <property type="molecule type" value="Genomic_DNA"/>
</dbReference>
<gene>
    <name evidence="3" type="ORF">TrVE_jg13586</name>
</gene>
<feature type="compositionally biased region" description="Low complexity" evidence="2">
    <location>
        <begin position="1"/>
        <end position="10"/>
    </location>
</feature>
<feature type="region of interest" description="Disordered" evidence="2">
    <location>
        <begin position="676"/>
        <end position="739"/>
    </location>
</feature>
<comment type="caution">
    <text evidence="3">The sequence shown here is derived from an EMBL/GenBank/DDBJ whole genome shotgun (WGS) entry which is preliminary data.</text>
</comment>
<feature type="compositionally biased region" description="Basic and acidic residues" evidence="2">
    <location>
        <begin position="577"/>
        <end position="589"/>
    </location>
</feature>
<proteinExistence type="predicted"/>
<evidence type="ECO:0000256" key="1">
    <source>
        <dbReference type="SAM" id="Coils"/>
    </source>
</evidence>
<dbReference type="Proteomes" id="UP001165160">
    <property type="component" value="Unassembled WGS sequence"/>
</dbReference>
<keyword evidence="1" id="KW-0175">Coiled coil</keyword>
<feature type="region of interest" description="Disordered" evidence="2">
    <location>
        <begin position="538"/>
        <end position="559"/>
    </location>
</feature>
<evidence type="ECO:0000313" key="3">
    <source>
        <dbReference type="EMBL" id="GMH94606.1"/>
    </source>
</evidence>
<protein>
    <recommendedName>
        <fullName evidence="5">Cilia- and flagella-associated protein 157</fullName>
    </recommendedName>
</protein>
<evidence type="ECO:0000256" key="2">
    <source>
        <dbReference type="SAM" id="MobiDB-lite"/>
    </source>
</evidence>
<evidence type="ECO:0008006" key="5">
    <source>
        <dbReference type="Google" id="ProtNLM"/>
    </source>
</evidence>
<feature type="compositionally biased region" description="Basic residues" evidence="2">
    <location>
        <begin position="700"/>
        <end position="712"/>
    </location>
</feature>
<name>A0A9W7BUD4_9STRA</name>
<feature type="coiled-coil region" evidence="1">
    <location>
        <begin position="130"/>
        <end position="218"/>
    </location>
</feature>
<dbReference type="AlphaFoldDB" id="A0A9W7BUD4"/>
<reference evidence="4" key="1">
    <citation type="journal article" date="2023" name="Commun. Biol.">
        <title>Genome analysis of Parmales, the sister group of diatoms, reveals the evolutionary specialization of diatoms from phago-mixotrophs to photoautotrophs.</title>
        <authorList>
            <person name="Ban H."/>
            <person name="Sato S."/>
            <person name="Yoshikawa S."/>
            <person name="Yamada K."/>
            <person name="Nakamura Y."/>
            <person name="Ichinomiya M."/>
            <person name="Sato N."/>
            <person name="Blanc-Mathieu R."/>
            <person name="Endo H."/>
            <person name="Kuwata A."/>
            <person name="Ogata H."/>
        </authorList>
    </citation>
    <scope>NUCLEOTIDE SEQUENCE [LARGE SCALE GENOMIC DNA]</scope>
    <source>
        <strain evidence="4">NIES 3699</strain>
    </source>
</reference>
<feature type="coiled-coil region" evidence="1">
    <location>
        <begin position="330"/>
        <end position="357"/>
    </location>
</feature>
<keyword evidence="4" id="KW-1185">Reference proteome</keyword>
<organism evidence="3 4">
    <name type="scientific">Triparma verrucosa</name>
    <dbReference type="NCBI Taxonomy" id="1606542"/>
    <lineage>
        <taxon>Eukaryota</taxon>
        <taxon>Sar</taxon>
        <taxon>Stramenopiles</taxon>
        <taxon>Ochrophyta</taxon>
        <taxon>Bolidophyceae</taxon>
        <taxon>Parmales</taxon>
        <taxon>Triparmaceae</taxon>
        <taxon>Triparma</taxon>
    </lineage>
</organism>
<evidence type="ECO:0000313" key="4">
    <source>
        <dbReference type="Proteomes" id="UP001165160"/>
    </source>
</evidence>
<accession>A0A9W7BUD4</accession>